<dbReference type="InterPro" id="IPR036156">
    <property type="entry name" value="Beta-gal/glucu_dom_sf"/>
</dbReference>
<evidence type="ECO:0000259" key="7">
    <source>
        <dbReference type="Pfam" id="PF22666"/>
    </source>
</evidence>
<dbReference type="SMR" id="F4H7D3"/>
<dbReference type="EMBL" id="CP002666">
    <property type="protein sequence ID" value="AEE46894.1"/>
    <property type="molecule type" value="Genomic_DNA"/>
</dbReference>
<dbReference type="Gene3D" id="2.60.120.260">
    <property type="entry name" value="Galactose-binding domain-like"/>
    <property type="match status" value="1"/>
</dbReference>
<keyword evidence="9" id="KW-1185">Reference proteome</keyword>
<dbReference type="KEGG" id="cfi:Celf_2770"/>
<dbReference type="Pfam" id="PF00703">
    <property type="entry name" value="Glyco_hydro_2"/>
    <property type="match status" value="1"/>
</dbReference>
<feature type="domain" description="Beta-mannosidase-like galactose-binding" evidence="7">
    <location>
        <begin position="10"/>
        <end position="182"/>
    </location>
</feature>
<organism evidence="8 9">
    <name type="scientific">Cellulomonas fimi (strain ATCC 484 / DSM 20113 / JCM 1341 / CCUG 24087 / LMG 16345 / NBRC 15513 / NCIMB 8980 / NCTC 7547 / NRS-133)</name>
    <dbReference type="NCBI Taxonomy" id="590998"/>
    <lineage>
        <taxon>Bacteria</taxon>
        <taxon>Bacillati</taxon>
        <taxon>Actinomycetota</taxon>
        <taxon>Actinomycetes</taxon>
        <taxon>Micrococcales</taxon>
        <taxon>Cellulomonadaceae</taxon>
        <taxon>Cellulomonas</taxon>
    </lineage>
</organism>
<dbReference type="SUPFAM" id="SSF49785">
    <property type="entry name" value="Galactose-binding domain-like"/>
    <property type="match status" value="1"/>
</dbReference>
<dbReference type="InterPro" id="IPR017853">
    <property type="entry name" value="GH"/>
</dbReference>
<evidence type="ECO:0000313" key="9">
    <source>
        <dbReference type="Proteomes" id="UP000008460"/>
    </source>
</evidence>
<reference evidence="8 9" key="1">
    <citation type="submission" date="2011-04" db="EMBL/GenBank/DDBJ databases">
        <title>Complete sequence of Cellulomonas fimi ATCC 484.</title>
        <authorList>
            <consortium name="US DOE Joint Genome Institute"/>
            <person name="Lucas S."/>
            <person name="Han J."/>
            <person name="Lapidus A."/>
            <person name="Cheng J.-F."/>
            <person name="Goodwin L."/>
            <person name="Pitluck S."/>
            <person name="Peters L."/>
            <person name="Chertkov O."/>
            <person name="Detter J.C."/>
            <person name="Han C."/>
            <person name="Tapia R."/>
            <person name="Land M."/>
            <person name="Hauser L."/>
            <person name="Kyrpides N."/>
            <person name="Ivanova N."/>
            <person name="Ovchinnikova G."/>
            <person name="Pagani I."/>
            <person name="Mead D."/>
            <person name="Brumm P."/>
            <person name="Woyke T."/>
        </authorList>
    </citation>
    <scope>NUCLEOTIDE SEQUENCE [LARGE SCALE GENOMIC DNA]</scope>
    <source>
        <strain evidence="9">ATCC 484 / DSM 20113 / JCM 1341 / NBRC 15513 / NCIMB 8980 / NCTC 7547</strain>
    </source>
</reference>
<dbReference type="InterPro" id="IPR054593">
    <property type="entry name" value="Beta-mannosidase-like_N2"/>
</dbReference>
<dbReference type="Pfam" id="PF22666">
    <property type="entry name" value="Glyco_hydro_2_N2"/>
    <property type="match status" value="1"/>
</dbReference>
<dbReference type="SUPFAM" id="SSF49303">
    <property type="entry name" value="beta-Galactosidase/glucuronidase domain"/>
    <property type="match status" value="1"/>
</dbReference>
<dbReference type="Gene3D" id="2.60.40.10">
    <property type="entry name" value="Immunoglobulins"/>
    <property type="match status" value="1"/>
</dbReference>
<dbReference type="EC" id="3.2.1.25" evidence="3"/>
<evidence type="ECO:0000256" key="5">
    <source>
        <dbReference type="ARBA" id="ARBA00023295"/>
    </source>
</evidence>
<dbReference type="InterPro" id="IPR008979">
    <property type="entry name" value="Galactose-bd-like_sf"/>
</dbReference>
<dbReference type="eggNOG" id="COG3250">
    <property type="taxonomic scope" value="Bacteria"/>
</dbReference>
<evidence type="ECO:0000256" key="4">
    <source>
        <dbReference type="ARBA" id="ARBA00022801"/>
    </source>
</evidence>
<dbReference type="Gene3D" id="3.20.20.80">
    <property type="entry name" value="Glycosidases"/>
    <property type="match status" value="1"/>
</dbReference>
<dbReference type="SUPFAM" id="SSF51445">
    <property type="entry name" value="(Trans)glycosidases"/>
    <property type="match status" value="1"/>
</dbReference>
<keyword evidence="4 8" id="KW-0378">Hydrolase</keyword>
<dbReference type="HOGENOM" id="CLU_005015_3_2_11"/>
<keyword evidence="5" id="KW-0326">Glycosidase</keyword>
<dbReference type="InterPro" id="IPR050887">
    <property type="entry name" value="Beta-mannosidase_GH2"/>
</dbReference>
<dbReference type="InterPro" id="IPR006102">
    <property type="entry name" value="Ig-like_GH2"/>
</dbReference>
<proteinExistence type="inferred from homology"/>
<dbReference type="Proteomes" id="UP000008460">
    <property type="component" value="Chromosome"/>
</dbReference>
<accession>F4H7D3</accession>
<dbReference type="PANTHER" id="PTHR43730:SF1">
    <property type="entry name" value="BETA-MANNOSIDASE"/>
    <property type="match status" value="1"/>
</dbReference>
<dbReference type="FunFam" id="3.20.20.80:FF:000050">
    <property type="entry name" value="Beta-mannosidase B"/>
    <property type="match status" value="1"/>
</dbReference>
<comment type="similarity">
    <text evidence="2">Belongs to the glycosyl hydrolase 2 family.</text>
</comment>
<gene>
    <name evidence="8" type="ordered locus">Celf_2770</name>
</gene>
<evidence type="ECO:0000256" key="2">
    <source>
        <dbReference type="ARBA" id="ARBA00007401"/>
    </source>
</evidence>
<protein>
    <recommendedName>
        <fullName evidence="3">beta-mannosidase</fullName>
        <ecNumber evidence="3">3.2.1.25</ecNumber>
    </recommendedName>
</protein>
<evidence type="ECO:0000259" key="6">
    <source>
        <dbReference type="Pfam" id="PF00703"/>
    </source>
</evidence>
<dbReference type="PANTHER" id="PTHR43730">
    <property type="entry name" value="BETA-MANNOSIDASE"/>
    <property type="match status" value="1"/>
</dbReference>
<dbReference type="GO" id="GO:0005975">
    <property type="term" value="P:carbohydrate metabolic process"/>
    <property type="evidence" value="ECO:0007669"/>
    <property type="project" value="InterPro"/>
</dbReference>
<dbReference type="InterPro" id="IPR013783">
    <property type="entry name" value="Ig-like_fold"/>
</dbReference>
<dbReference type="GO" id="GO:0004567">
    <property type="term" value="F:beta-mannosidase activity"/>
    <property type="evidence" value="ECO:0007669"/>
    <property type="project" value="UniProtKB-EC"/>
</dbReference>
<evidence type="ECO:0000313" key="8">
    <source>
        <dbReference type="EMBL" id="AEE46894.1"/>
    </source>
</evidence>
<feature type="domain" description="Glycoside hydrolase family 2 immunoglobulin-like beta-sandwich" evidence="6">
    <location>
        <begin position="193"/>
        <end position="298"/>
    </location>
</feature>
<evidence type="ECO:0000256" key="3">
    <source>
        <dbReference type="ARBA" id="ARBA00012754"/>
    </source>
</evidence>
<evidence type="ECO:0000256" key="1">
    <source>
        <dbReference type="ARBA" id="ARBA00000829"/>
    </source>
</evidence>
<name>F4H7D3_CELFA</name>
<dbReference type="STRING" id="590998.Celf_2770"/>
<dbReference type="RefSeq" id="WP_013771920.1">
    <property type="nucleotide sequence ID" value="NC_015514.1"/>
</dbReference>
<dbReference type="GO" id="GO:0006516">
    <property type="term" value="P:glycoprotein catabolic process"/>
    <property type="evidence" value="ECO:0007669"/>
    <property type="project" value="TreeGrafter"/>
</dbReference>
<comment type="catalytic activity">
    <reaction evidence="1">
        <text>Hydrolysis of terminal, non-reducing beta-D-mannose residues in beta-D-mannosides.</text>
        <dbReference type="EC" id="3.2.1.25"/>
    </reaction>
</comment>
<sequence>MITQDLYDGWTLTAVSGPVPAELAGVRVRARVPGTSHTALLDEGLIPDPYLDRNEDVLAWMRRTDWAYERELVLDPAAADERVDLVFGGIDTVGTVTFDGHELGRTANQHRSYRFDVRALLRPDTQRLRVDLRAAIVHAEAERERLGHRPLAYPQPFNMVRKMACSFGWDWGPDLQTAGLWKPVRVERWRTARLASVRTHVTVDPDGTGRVRVLVDLERSGLPGGDAPVTLRARVLSADVAVTVPGTATSAVVELEVPRAPLWWPVGHGPQPLSDLTVTLATRDDEPLDSWSRRIGFRTVEVDTTPDEDGTPFTFRVNGRPVFVKGANWIPDDHLLTRITRERLAHRLDQAVEANLNLLRVWGGGIYESEDFYDLCDERGLLVWQDFLLACAAYPEEQPIWDELEAEARENVARLTPHASLVLWNGGNENLWGFMDWGWPQELEGRTWGYRLATELLKGVVAELDPTRPYADGSPYSPGFALDDVHPNDPDHGTHHEWEVWNRVDYSAYRDDVPRFCSEFGFQGPPTWSTLTRAVRADDGGPLTKDDPTFLLHQKAEDGNGKLDRGLAPHLGVPAGFVDWHWATQLNQARAVAFAIEHYRSWWPRTAGAIVWQLNDCWPVTSWAAIDGDERVKPLWHALRRAYAPRLLTVQPRDGRDELAVVNDTGGLWQGTVRLSRRTLDGATLAEVELGLAVGAWSVGLFALPDEVAAPDDAAGEVLVVDLGDVRTVHTWAQDVDLRLDPDPVSATVSPLQDGYRVDVTARTFARSVTLHVDRLDPDATVDDALVDVPAGETFSFHVRTSARFDAAALTRSPVLRTANDVVVPRGATAPAGAERDLQQSR</sequence>
<dbReference type="AlphaFoldDB" id="F4H7D3"/>